<sequence length="60" mass="6823">MSLLNILKQEKCPVCKETLTTDKSNILFSHVIKACPIGHYEKEFIPSLEGYVEHYNVAAK</sequence>
<protein>
    <submittedName>
        <fullName evidence="1">Uncharacterized protein</fullName>
    </submittedName>
</protein>
<organism evidence="1 2">
    <name type="scientific">Paenibacillus agricola</name>
    <dbReference type="NCBI Taxonomy" id="2716264"/>
    <lineage>
        <taxon>Bacteria</taxon>
        <taxon>Bacillati</taxon>
        <taxon>Bacillota</taxon>
        <taxon>Bacilli</taxon>
        <taxon>Bacillales</taxon>
        <taxon>Paenibacillaceae</taxon>
        <taxon>Paenibacillus</taxon>
    </lineage>
</organism>
<evidence type="ECO:0000313" key="2">
    <source>
        <dbReference type="Proteomes" id="UP001165962"/>
    </source>
</evidence>
<evidence type="ECO:0000313" key="1">
    <source>
        <dbReference type="EMBL" id="NHN33758.1"/>
    </source>
</evidence>
<dbReference type="EMBL" id="JAAOIW010000013">
    <property type="protein sequence ID" value="NHN33758.1"/>
    <property type="molecule type" value="Genomic_DNA"/>
</dbReference>
<dbReference type="RefSeq" id="WP_166154056.1">
    <property type="nucleotide sequence ID" value="NZ_JAAOIW010000013.1"/>
</dbReference>
<dbReference type="Proteomes" id="UP001165962">
    <property type="component" value="Unassembled WGS sequence"/>
</dbReference>
<accession>A0ABX0JCS4</accession>
<comment type="caution">
    <text evidence="1">The sequence shown here is derived from an EMBL/GenBank/DDBJ whole genome shotgun (WGS) entry which is preliminary data.</text>
</comment>
<keyword evidence="2" id="KW-1185">Reference proteome</keyword>
<proteinExistence type="predicted"/>
<name>A0ABX0JCS4_9BACL</name>
<gene>
    <name evidence="1" type="ORF">G9U52_28480</name>
</gene>
<reference evidence="1" key="1">
    <citation type="submission" date="2020-03" db="EMBL/GenBank/DDBJ databases">
        <title>Draft sequencing of Paenibacilllus sp. S3N08.</title>
        <authorList>
            <person name="Kim D.-U."/>
        </authorList>
    </citation>
    <scope>NUCLEOTIDE SEQUENCE</scope>
    <source>
        <strain evidence="1">S3N08</strain>
    </source>
</reference>